<accession>A0A1D8N372</accession>
<dbReference type="KEGG" id="yli:2905847"/>
<dbReference type="InterPro" id="IPR036047">
    <property type="entry name" value="F-box-like_dom_sf"/>
</dbReference>
<protein>
    <recommendedName>
        <fullName evidence="1">F-box domain-containing protein</fullName>
    </recommendedName>
</protein>
<reference evidence="3 5" key="2">
    <citation type="submission" date="2018-07" db="EMBL/GenBank/DDBJ databases">
        <title>Draft Genome Assemblies for Five Robust Yarrowia lipolytica Strains Exhibiting High Lipid Production and Pentose Sugar Utilization and Sugar Alcohol Secretion from Undetoxified Lignocellulosic Biomass Hydrolysates.</title>
        <authorList>
            <consortium name="DOE Joint Genome Institute"/>
            <person name="Walker C."/>
            <person name="Ryu S."/>
            <person name="Na H."/>
            <person name="Zane M."/>
            <person name="LaButti K."/>
            <person name="Lipzen A."/>
            <person name="Haridas S."/>
            <person name="Barry K."/>
            <person name="Grigoriev I.V."/>
            <person name="Quarterman J."/>
            <person name="Slininger P."/>
            <person name="Dien B."/>
            <person name="Trinh C.T."/>
        </authorList>
    </citation>
    <scope>NUCLEOTIDE SEQUENCE [LARGE SCALE GENOMIC DNA]</scope>
    <source>
        <strain evidence="3 5">YB392</strain>
    </source>
</reference>
<dbReference type="Proteomes" id="UP000182444">
    <property type="component" value="Chromosome 1A"/>
</dbReference>
<dbReference type="CDD" id="cd09917">
    <property type="entry name" value="F-box_SF"/>
    <property type="match status" value="1"/>
</dbReference>
<dbReference type="EMBL" id="CP017553">
    <property type="protein sequence ID" value="AOW00081.1"/>
    <property type="molecule type" value="Genomic_DNA"/>
</dbReference>
<feature type="domain" description="F-box" evidence="1">
    <location>
        <begin position="1"/>
        <end position="41"/>
    </location>
</feature>
<dbReference type="EMBL" id="KZ859176">
    <property type="protein sequence ID" value="RDW22673.1"/>
    <property type="molecule type" value="Genomic_DNA"/>
</dbReference>
<evidence type="ECO:0000313" key="4">
    <source>
        <dbReference type="Proteomes" id="UP000182444"/>
    </source>
</evidence>
<evidence type="ECO:0000313" key="5">
    <source>
        <dbReference type="Proteomes" id="UP000256601"/>
    </source>
</evidence>
<evidence type="ECO:0000313" key="3">
    <source>
        <dbReference type="EMBL" id="RDW22673.1"/>
    </source>
</evidence>
<dbReference type="InterPro" id="IPR001810">
    <property type="entry name" value="F-box_dom"/>
</dbReference>
<sequence>MKLPTEIVAQICASLDLESLLQLSYTNARLRAVASNLFQQKIQASWPWITDCSDWYQEGIKIVLARRRMREKSPMSEELPVVQVARHLIHVNEPVPEEAILLGPETKYMDDDHDLYFRTASLTRINPRNMANPLSYHDPLCMDVDDFLQLTGTKNAHGKTIVTHTFMGRYWIFAYDEGGGVLEAPKLAAIDNWIYCYFQTREDGYTVIKHHCITDGVKDVPDYLVSLAKSEYGSTYDLDFFFSRENVFVIDKLVFGNEDDFKPVYFRLLNMETGATVPLCFVDKSDTHVVEYEAFVDYMRYLWLDGPFFYIYSGADEMIIVVDVKEGWVKYLVLTTEISHESHLSRLTHGLLWLYDNLVVDVKRHTVHYLPDNSRCNTAGLYNGQVHWWRFPKADKLVKKQELEIGEGVSVL</sequence>
<dbReference type="PROSITE" id="PS50181">
    <property type="entry name" value="FBOX"/>
    <property type="match status" value="1"/>
</dbReference>
<dbReference type="Proteomes" id="UP000256601">
    <property type="component" value="Unassembled WGS sequence"/>
</dbReference>
<dbReference type="AlphaFoldDB" id="A0A1D8N372"/>
<name>A0A1D8N372_YARLL</name>
<dbReference type="VEuPathDB" id="FungiDB:YALI1_A00252g"/>
<proteinExistence type="predicted"/>
<reference evidence="2 4" key="1">
    <citation type="journal article" date="2016" name="PLoS ONE">
        <title>Sequence Assembly of Yarrowia lipolytica Strain W29/CLIB89 Shows Transposable Element Diversity.</title>
        <authorList>
            <person name="Magnan C."/>
            <person name="Yu J."/>
            <person name="Chang I."/>
            <person name="Jahn E."/>
            <person name="Kanomata Y."/>
            <person name="Wu J."/>
            <person name="Zeller M."/>
            <person name="Oakes M."/>
            <person name="Baldi P."/>
            <person name="Sandmeyer S."/>
        </authorList>
    </citation>
    <scope>NUCLEOTIDE SEQUENCE [LARGE SCALE GENOMIC DNA]</scope>
    <source>
        <strain evidence="2">CLIB89</strain>
        <strain evidence="4">CLIB89(W29)</strain>
    </source>
</reference>
<organism evidence="2 4">
    <name type="scientific">Yarrowia lipolytica</name>
    <name type="common">Candida lipolytica</name>
    <dbReference type="NCBI Taxonomy" id="4952"/>
    <lineage>
        <taxon>Eukaryota</taxon>
        <taxon>Fungi</taxon>
        <taxon>Dikarya</taxon>
        <taxon>Ascomycota</taxon>
        <taxon>Saccharomycotina</taxon>
        <taxon>Dipodascomycetes</taxon>
        <taxon>Dipodascales</taxon>
        <taxon>Dipodascales incertae sedis</taxon>
        <taxon>Yarrowia</taxon>
    </lineage>
</organism>
<gene>
    <name evidence="3" type="ORF">B0I71DRAFT_137205</name>
    <name evidence="2" type="ORF">YALI1_A00252g</name>
</gene>
<evidence type="ECO:0000259" key="1">
    <source>
        <dbReference type="PROSITE" id="PS50181"/>
    </source>
</evidence>
<evidence type="ECO:0000313" key="2">
    <source>
        <dbReference type="EMBL" id="AOW00081.1"/>
    </source>
</evidence>
<dbReference type="SUPFAM" id="SSF81383">
    <property type="entry name" value="F-box domain"/>
    <property type="match status" value="1"/>
</dbReference>
<dbReference type="VEuPathDB" id="FungiDB:YALI0_A00212g"/>